<name>A0A1K1KN51_9LACO</name>
<keyword evidence="1" id="KW-0812">Transmembrane</keyword>
<keyword evidence="1" id="KW-1133">Transmembrane helix</keyword>
<evidence type="ECO:0000313" key="3">
    <source>
        <dbReference type="EMBL" id="SFV40327.1"/>
    </source>
</evidence>
<dbReference type="GeneID" id="95348986"/>
<accession>A0A1K1KN51</accession>
<dbReference type="Proteomes" id="UP000190935">
    <property type="component" value="Chromosome I"/>
</dbReference>
<dbReference type="AlphaFoldDB" id="A0A1K1KN51"/>
<sequence length="88" mass="10010">MYKKLKTRPAFILADSLVTLWIVSLFILMYCSIDTRASRQENSLVRKVELSSQLLSKSNELSANSDITNKRSIEVKNGTQTMSVQIKK</sequence>
<dbReference type="KEGG" id="laca:LAC1533_0907"/>
<dbReference type="EMBL" id="DYXG01000063">
    <property type="protein sequence ID" value="HJE97249.1"/>
    <property type="molecule type" value="Genomic_DNA"/>
</dbReference>
<reference evidence="2" key="4">
    <citation type="submission" date="2021-09" db="EMBL/GenBank/DDBJ databases">
        <authorList>
            <person name="Gilroy R."/>
        </authorList>
    </citation>
    <scope>NUCLEOTIDE SEQUENCE</scope>
    <source>
        <strain evidence="2">CHK174-6876</strain>
    </source>
</reference>
<organism evidence="3 4">
    <name type="scientific">Ligilactobacillus acidipiscis</name>
    <dbReference type="NCBI Taxonomy" id="89059"/>
    <lineage>
        <taxon>Bacteria</taxon>
        <taxon>Bacillati</taxon>
        <taxon>Bacillota</taxon>
        <taxon>Bacilli</taxon>
        <taxon>Lactobacillales</taxon>
        <taxon>Lactobacillaceae</taxon>
        <taxon>Ligilactobacillus</taxon>
    </lineage>
</organism>
<evidence type="ECO:0000313" key="2">
    <source>
        <dbReference type="EMBL" id="HJE97249.1"/>
    </source>
</evidence>
<dbReference type="EMBL" id="LT630287">
    <property type="protein sequence ID" value="SFV40327.1"/>
    <property type="molecule type" value="Genomic_DNA"/>
</dbReference>
<dbReference type="RefSeq" id="WP_010498119.1">
    <property type="nucleotide sequence ID" value="NZ_CP113926.1"/>
</dbReference>
<evidence type="ECO:0000313" key="4">
    <source>
        <dbReference type="Proteomes" id="UP000190935"/>
    </source>
</evidence>
<reference evidence="4" key="2">
    <citation type="submission" date="2016-11" db="EMBL/GenBank/DDBJ databases">
        <authorList>
            <person name="Papadimitriou K."/>
        </authorList>
    </citation>
    <scope>NUCLEOTIDE SEQUENCE [LARGE SCALE GENOMIC DNA]</scope>
    <source>
        <strain evidence="4">ACA-DC 1533</strain>
    </source>
</reference>
<reference evidence="2" key="3">
    <citation type="journal article" date="2021" name="PeerJ">
        <title>Extensive microbial diversity within the chicken gut microbiome revealed by metagenomics and culture.</title>
        <authorList>
            <person name="Gilroy R."/>
            <person name="Ravi A."/>
            <person name="Getino M."/>
            <person name="Pursley I."/>
            <person name="Horton D.L."/>
            <person name="Alikhan N.F."/>
            <person name="Baker D."/>
            <person name="Gharbi K."/>
            <person name="Hall N."/>
            <person name="Watson M."/>
            <person name="Adriaenssens E.M."/>
            <person name="Foster-Nyarko E."/>
            <person name="Jarju S."/>
            <person name="Secka A."/>
            <person name="Antonio M."/>
            <person name="Oren A."/>
            <person name="Chaudhuri R.R."/>
            <person name="La Ragione R."/>
            <person name="Hildebrand F."/>
            <person name="Pallen M.J."/>
        </authorList>
    </citation>
    <scope>NUCLEOTIDE SEQUENCE</scope>
    <source>
        <strain evidence="2">CHK174-6876</strain>
    </source>
</reference>
<keyword evidence="1" id="KW-0472">Membrane</keyword>
<protein>
    <submittedName>
        <fullName evidence="3">Uncharacterized protein</fullName>
    </submittedName>
</protein>
<proteinExistence type="predicted"/>
<gene>
    <name evidence="2" type="ORF">K8V00_06480</name>
    <name evidence="3" type="ORF">LAC1533_0907</name>
</gene>
<dbReference type="Proteomes" id="UP000707535">
    <property type="component" value="Unassembled WGS sequence"/>
</dbReference>
<reference evidence="3" key="1">
    <citation type="submission" date="2016-11" db="EMBL/GenBank/DDBJ databases">
        <authorList>
            <person name="Jaros S."/>
            <person name="Januszkiewicz K."/>
            <person name="Wedrychowicz H."/>
        </authorList>
    </citation>
    <scope>NUCLEOTIDE SEQUENCE [LARGE SCALE GENOMIC DNA]</scope>
    <source>
        <strain evidence="3">ACA-DC 1533</strain>
    </source>
</reference>
<dbReference type="OrthoDB" id="9937450at2"/>
<evidence type="ECO:0000256" key="1">
    <source>
        <dbReference type="SAM" id="Phobius"/>
    </source>
</evidence>
<feature type="transmembrane region" description="Helical" evidence="1">
    <location>
        <begin position="12"/>
        <end position="30"/>
    </location>
</feature>